<evidence type="ECO:0000256" key="1">
    <source>
        <dbReference type="ARBA" id="ARBA00010062"/>
    </source>
</evidence>
<dbReference type="InterPro" id="IPR028082">
    <property type="entry name" value="Peripla_BP_I"/>
</dbReference>
<feature type="domain" description="Leucine-binding protein" evidence="4">
    <location>
        <begin position="1"/>
        <end position="66"/>
    </location>
</feature>
<dbReference type="Proteomes" id="UP000004622">
    <property type="component" value="Unassembled WGS sequence"/>
</dbReference>
<dbReference type="EMBL" id="AJXZ01000002">
    <property type="protein sequence ID" value="EIM77923.1"/>
    <property type="molecule type" value="Genomic_DNA"/>
</dbReference>
<dbReference type="AlphaFoldDB" id="I5C7X1"/>
<evidence type="ECO:0000259" key="4">
    <source>
        <dbReference type="Pfam" id="PF13458"/>
    </source>
</evidence>
<gene>
    <name evidence="5" type="ORF">A33O_01060</name>
</gene>
<sequence length="118" mass="13026">MPNMIQAGTYSAVTQYLKAIKEAGTDETDAVAKLLHEMKVDDLFARDATVGANGRLLNDMYLMEVKKPADSKEPWTITTSLPPFRARKPTSNRLKAAAPWSASDGGCHDRSAGFRRRQ</sequence>
<evidence type="ECO:0000256" key="3">
    <source>
        <dbReference type="SAM" id="MobiDB-lite"/>
    </source>
</evidence>
<proteinExistence type="inferred from homology"/>
<comment type="caution">
    <text evidence="5">The sequence shown here is derived from an EMBL/GenBank/DDBJ whole genome shotgun (WGS) entry which is preliminary data.</text>
</comment>
<comment type="similarity">
    <text evidence="1">Belongs to the leucine-binding protein family.</text>
</comment>
<evidence type="ECO:0000313" key="6">
    <source>
        <dbReference type="Proteomes" id="UP000004622"/>
    </source>
</evidence>
<dbReference type="Gene3D" id="3.40.50.2300">
    <property type="match status" value="1"/>
</dbReference>
<keyword evidence="2" id="KW-0732">Signal</keyword>
<dbReference type="Pfam" id="PF13458">
    <property type="entry name" value="Peripla_BP_6"/>
    <property type="match status" value="1"/>
</dbReference>
<dbReference type="PATRIC" id="fig|1189611.3.peg.218"/>
<evidence type="ECO:0000256" key="2">
    <source>
        <dbReference type="ARBA" id="ARBA00022729"/>
    </source>
</evidence>
<feature type="region of interest" description="Disordered" evidence="3">
    <location>
        <begin position="72"/>
        <end position="118"/>
    </location>
</feature>
<reference evidence="5 6" key="1">
    <citation type="journal article" date="2012" name="J. Bacteriol.">
        <title>Genome Sequence of Nitratireductor aquibiodomus Strain RA22.</title>
        <authorList>
            <person name="Singh A."/>
            <person name="Jangir P.K."/>
            <person name="Kumari C."/>
            <person name="Sharma R."/>
        </authorList>
    </citation>
    <scope>NUCLEOTIDE SEQUENCE [LARGE SCALE GENOMIC DNA]</scope>
    <source>
        <strain evidence="5 6">RA22</strain>
    </source>
</reference>
<dbReference type="InterPro" id="IPR028081">
    <property type="entry name" value="Leu-bd"/>
</dbReference>
<dbReference type="SUPFAM" id="SSF53822">
    <property type="entry name" value="Periplasmic binding protein-like I"/>
    <property type="match status" value="1"/>
</dbReference>
<protein>
    <submittedName>
        <fullName evidence="5">Branched-chain amino acid ABC transporter substrate-binding protein</fullName>
    </submittedName>
</protein>
<accession>I5C7X1</accession>
<organism evidence="5 6">
    <name type="scientific">Nitratireductor aquibiodomus RA22</name>
    <dbReference type="NCBI Taxonomy" id="1189611"/>
    <lineage>
        <taxon>Bacteria</taxon>
        <taxon>Pseudomonadati</taxon>
        <taxon>Pseudomonadota</taxon>
        <taxon>Alphaproteobacteria</taxon>
        <taxon>Hyphomicrobiales</taxon>
        <taxon>Phyllobacteriaceae</taxon>
        <taxon>Nitratireductor</taxon>
    </lineage>
</organism>
<evidence type="ECO:0000313" key="5">
    <source>
        <dbReference type="EMBL" id="EIM77923.1"/>
    </source>
</evidence>
<name>I5C7X1_9HYPH</name>